<organism evidence="2 3">
    <name type="scientific">Coprinopsis marcescibilis</name>
    <name type="common">Agaric fungus</name>
    <name type="synonym">Psathyrella marcescibilis</name>
    <dbReference type="NCBI Taxonomy" id="230819"/>
    <lineage>
        <taxon>Eukaryota</taxon>
        <taxon>Fungi</taxon>
        <taxon>Dikarya</taxon>
        <taxon>Basidiomycota</taxon>
        <taxon>Agaricomycotina</taxon>
        <taxon>Agaricomycetes</taxon>
        <taxon>Agaricomycetidae</taxon>
        <taxon>Agaricales</taxon>
        <taxon>Agaricineae</taxon>
        <taxon>Psathyrellaceae</taxon>
        <taxon>Coprinopsis</taxon>
    </lineage>
</organism>
<feature type="compositionally biased region" description="Basic residues" evidence="1">
    <location>
        <begin position="962"/>
        <end position="973"/>
    </location>
</feature>
<feature type="compositionally biased region" description="Polar residues" evidence="1">
    <location>
        <begin position="314"/>
        <end position="326"/>
    </location>
</feature>
<protein>
    <submittedName>
        <fullName evidence="2">Uncharacterized protein</fullName>
    </submittedName>
</protein>
<feature type="compositionally biased region" description="Polar residues" evidence="1">
    <location>
        <begin position="421"/>
        <end position="443"/>
    </location>
</feature>
<feature type="region of interest" description="Disordered" evidence="1">
    <location>
        <begin position="1"/>
        <end position="193"/>
    </location>
</feature>
<dbReference type="OrthoDB" id="2590746at2759"/>
<proteinExistence type="predicted"/>
<keyword evidence="3" id="KW-1185">Reference proteome</keyword>
<feature type="region of interest" description="Disordered" evidence="1">
    <location>
        <begin position="737"/>
        <end position="756"/>
    </location>
</feature>
<feature type="region of interest" description="Disordered" evidence="1">
    <location>
        <begin position="558"/>
        <end position="592"/>
    </location>
</feature>
<feature type="compositionally biased region" description="Low complexity" evidence="1">
    <location>
        <begin position="1058"/>
        <end position="1067"/>
    </location>
</feature>
<feature type="region of interest" description="Disordered" evidence="1">
    <location>
        <begin position="784"/>
        <end position="827"/>
    </location>
</feature>
<feature type="compositionally biased region" description="Polar residues" evidence="1">
    <location>
        <begin position="124"/>
        <end position="140"/>
    </location>
</feature>
<feature type="region of interest" description="Disordered" evidence="1">
    <location>
        <begin position="472"/>
        <end position="544"/>
    </location>
</feature>
<feature type="compositionally biased region" description="Polar residues" evidence="1">
    <location>
        <begin position="481"/>
        <end position="502"/>
    </location>
</feature>
<feature type="compositionally biased region" description="Polar residues" evidence="1">
    <location>
        <begin position="916"/>
        <end position="929"/>
    </location>
</feature>
<feature type="compositionally biased region" description="Polar residues" evidence="1">
    <location>
        <begin position="514"/>
        <end position="532"/>
    </location>
</feature>
<feature type="compositionally biased region" description="Basic and acidic residues" evidence="1">
    <location>
        <begin position="974"/>
        <end position="992"/>
    </location>
</feature>
<feature type="compositionally biased region" description="Acidic residues" evidence="1">
    <location>
        <begin position="39"/>
        <end position="49"/>
    </location>
</feature>
<feature type="compositionally biased region" description="Basic and acidic residues" evidence="1">
    <location>
        <begin position="56"/>
        <end position="69"/>
    </location>
</feature>
<evidence type="ECO:0000313" key="3">
    <source>
        <dbReference type="Proteomes" id="UP000307440"/>
    </source>
</evidence>
<feature type="compositionally biased region" description="Low complexity" evidence="1">
    <location>
        <begin position="333"/>
        <end position="355"/>
    </location>
</feature>
<dbReference type="EMBL" id="ML210151">
    <property type="protein sequence ID" value="TFK29141.1"/>
    <property type="molecule type" value="Genomic_DNA"/>
</dbReference>
<accession>A0A5C3LKF5</accession>
<evidence type="ECO:0000313" key="2">
    <source>
        <dbReference type="EMBL" id="TFK29141.1"/>
    </source>
</evidence>
<feature type="region of interest" description="Disordered" evidence="1">
    <location>
        <begin position="648"/>
        <end position="719"/>
    </location>
</feature>
<feature type="compositionally biased region" description="Polar residues" evidence="1">
    <location>
        <begin position="273"/>
        <end position="290"/>
    </location>
</feature>
<feature type="compositionally biased region" description="Low complexity" evidence="1">
    <location>
        <begin position="141"/>
        <end position="189"/>
    </location>
</feature>
<feature type="compositionally biased region" description="Polar residues" evidence="1">
    <location>
        <begin position="648"/>
        <end position="676"/>
    </location>
</feature>
<feature type="compositionally biased region" description="Acidic residues" evidence="1">
    <location>
        <begin position="1081"/>
        <end position="1102"/>
    </location>
</feature>
<feature type="region of interest" description="Disordered" evidence="1">
    <location>
        <begin position="273"/>
        <end position="443"/>
    </location>
</feature>
<sequence length="1249" mass="132321">MFSSFAQFLPSALQGTPTVSSTTEDAAEELPPQSNFDPTTDDEGDEDELIAQASRDQQRHLENDADGDKRKLKSRKEKDPSKSASETFIFVRPPPSKSNHPLNLQVQLVPPNARAPSGVVDAPTTPTSASSFGTINTDGGRSTTSVARSASTRSSRSEYSTTHSTNSTTSFSSVASDTSGTSSAASSSSGRNPRRIIPLYNLQAHNVLTNTIVDAGTDAKIAKFQKRGLELIDLAILEPVEVWGVRHKEAKREGMKIGVDDFGALVHNNGSQKVNAASTKGNNTLLQPSGQKRENGSRPATPSASSSALSLASQPTHVSNVQNNKSKPYVRVSPPYDSLASPASAPPLSGAFPSSQLPPALKNSRTPTPLQALGPVGSPPINLPGQSHPPKVSTEVSPTSTTPTNTKRTATLFGKLKFNTKRNSPVNSTSPSSITSPAESDDQSQVLTEFGMAPLTPGDLNHRSAVHVTPATPDKAAHPLSPTSLKSFGSQGSNTPTATPISASYGRGDDSPISPAQTISPPRQATSEQSGSHPPANAGHARNTSLTSAISRGKYRFMSGIKGNNAPNPPEMEASPTIIPNGPSPSAQPFGARGFFGKIAAGISGNSNGNAAAEAERNVNPSPRPSFDSNNNSRAGIKSTFDRILNHSNSQQFIGNRDSMSNRTSSESLRQRSTSPPLYAPQSRPLSQLLHQPVIPPPQVSSPSSQIQAPGQANLPPGNHVTLRQLQLRPPVLGIQPTYVSASNPPSTSYHSQQASMVSLASTSGLPQKQEDYTTAFLREVGSRSTLADDSTTGSKKRSGSRSRETDTSARTSLNLERDGGPAAGSSLNVSAVNLAPNPKEKALMYVWLVRKWLKKRGVSGQNDSPPPTVPESKGGGLFSSLVGGRDRERKASDSAAGQRGSWHAGDGSGFMPSLTALTSRSQQASSSTGYGGQLGDQRGQPFVLGSVVGGGIEVRFEWKRAKGKRDKRKKDKKKGEVKERDMAKEQMEGDAKGSSQPGEEDNTPRPRHSSTVGGDVCDSPQRISRSDRKRAHRQSNASINTLSRDVSPIRGTESPSRRNTNSSSASSKKRVSLLLKGKEGEEDDVEKDQDDGEESDAEDSETPWVCTLKIRRVAPGYGVSAGDGSGFLSPPATGPSASSENLDSGEPAIRIKVATLSQTPHHPKVVAMLKVPFPLPDVDVERLEILPRKGYGFGSHSTNDRDQYRGLILTAEEIKDVVCSTGLWVAVRQGFGGVGKVNRKGDGWKIRG</sequence>
<name>A0A5C3LKF5_COPMA</name>
<feature type="region of interest" description="Disordered" evidence="1">
    <location>
        <begin position="858"/>
        <end position="939"/>
    </location>
</feature>
<feature type="compositionally biased region" description="Polar residues" evidence="1">
    <location>
        <begin position="13"/>
        <end position="24"/>
    </location>
</feature>
<feature type="compositionally biased region" description="Polar residues" evidence="1">
    <location>
        <begin position="1035"/>
        <end position="1045"/>
    </location>
</feature>
<feature type="compositionally biased region" description="Low complexity" evidence="1">
    <location>
        <begin position="389"/>
        <end position="411"/>
    </location>
</feature>
<dbReference type="Proteomes" id="UP000307440">
    <property type="component" value="Unassembled WGS sequence"/>
</dbReference>
<feature type="region of interest" description="Disordered" evidence="1">
    <location>
        <begin position="961"/>
        <end position="1104"/>
    </location>
</feature>
<reference evidence="2 3" key="1">
    <citation type="journal article" date="2019" name="Nat. Ecol. Evol.">
        <title>Megaphylogeny resolves global patterns of mushroom evolution.</title>
        <authorList>
            <person name="Varga T."/>
            <person name="Krizsan K."/>
            <person name="Foldi C."/>
            <person name="Dima B."/>
            <person name="Sanchez-Garcia M."/>
            <person name="Sanchez-Ramirez S."/>
            <person name="Szollosi G.J."/>
            <person name="Szarkandi J.G."/>
            <person name="Papp V."/>
            <person name="Albert L."/>
            <person name="Andreopoulos W."/>
            <person name="Angelini C."/>
            <person name="Antonin V."/>
            <person name="Barry K.W."/>
            <person name="Bougher N.L."/>
            <person name="Buchanan P."/>
            <person name="Buyck B."/>
            <person name="Bense V."/>
            <person name="Catcheside P."/>
            <person name="Chovatia M."/>
            <person name="Cooper J."/>
            <person name="Damon W."/>
            <person name="Desjardin D."/>
            <person name="Finy P."/>
            <person name="Geml J."/>
            <person name="Haridas S."/>
            <person name="Hughes K."/>
            <person name="Justo A."/>
            <person name="Karasinski D."/>
            <person name="Kautmanova I."/>
            <person name="Kiss B."/>
            <person name="Kocsube S."/>
            <person name="Kotiranta H."/>
            <person name="LaButti K.M."/>
            <person name="Lechner B.E."/>
            <person name="Liimatainen K."/>
            <person name="Lipzen A."/>
            <person name="Lukacs Z."/>
            <person name="Mihaltcheva S."/>
            <person name="Morgado L.N."/>
            <person name="Niskanen T."/>
            <person name="Noordeloos M.E."/>
            <person name="Ohm R.A."/>
            <person name="Ortiz-Santana B."/>
            <person name="Ovrebo C."/>
            <person name="Racz N."/>
            <person name="Riley R."/>
            <person name="Savchenko A."/>
            <person name="Shiryaev A."/>
            <person name="Soop K."/>
            <person name="Spirin V."/>
            <person name="Szebenyi C."/>
            <person name="Tomsovsky M."/>
            <person name="Tulloss R.E."/>
            <person name="Uehling J."/>
            <person name="Grigoriev I.V."/>
            <person name="Vagvolgyi C."/>
            <person name="Papp T."/>
            <person name="Martin F.M."/>
            <person name="Miettinen O."/>
            <person name="Hibbett D.S."/>
            <person name="Nagy L.G."/>
        </authorList>
    </citation>
    <scope>NUCLEOTIDE SEQUENCE [LARGE SCALE GENOMIC DNA]</scope>
    <source>
        <strain evidence="2 3">CBS 121175</strain>
    </source>
</reference>
<dbReference type="AlphaFoldDB" id="A0A5C3LKF5"/>
<feature type="region of interest" description="Disordered" evidence="1">
    <location>
        <begin position="609"/>
        <end position="635"/>
    </location>
</feature>
<evidence type="ECO:0000256" key="1">
    <source>
        <dbReference type="SAM" id="MobiDB-lite"/>
    </source>
</evidence>
<gene>
    <name evidence="2" type="ORF">FA15DRAFT_632653</name>
</gene>
<feature type="compositionally biased region" description="Polar residues" evidence="1">
    <location>
        <begin position="97"/>
        <end position="106"/>
    </location>
</feature>
<feature type="compositionally biased region" description="Polar residues" evidence="1">
    <location>
        <begin position="738"/>
        <end position="756"/>
    </location>
</feature>
<feature type="compositionally biased region" description="Low complexity" evidence="1">
    <location>
        <begin position="303"/>
        <end position="313"/>
    </location>
</feature>